<keyword evidence="11" id="KW-0406">Ion transport</keyword>
<accession>A0A3P8WYM4</accession>
<dbReference type="GO" id="GO:0005516">
    <property type="term" value="F:calmodulin binding"/>
    <property type="evidence" value="ECO:0007669"/>
    <property type="project" value="UniProtKB-KW"/>
</dbReference>
<feature type="compositionally biased region" description="Basic and acidic residues" evidence="16">
    <location>
        <begin position="890"/>
        <end position="909"/>
    </location>
</feature>
<evidence type="ECO:0000256" key="4">
    <source>
        <dbReference type="ARBA" id="ARBA00022553"/>
    </source>
</evidence>
<dbReference type="PANTHER" id="PTHR10217:SF533">
    <property type="entry name" value="POTASSIUM VOLTAGE-GATED CHANNEL SUBFAMILY H MEMBER 5"/>
    <property type="match status" value="1"/>
</dbReference>
<dbReference type="InterPro" id="IPR003949">
    <property type="entry name" value="K_chnl_volt-dep_EAG"/>
</dbReference>
<evidence type="ECO:0000256" key="9">
    <source>
        <dbReference type="ARBA" id="ARBA00022958"/>
    </source>
</evidence>
<dbReference type="InterPro" id="IPR003938">
    <property type="entry name" value="K_chnl_volt-dep_EAG/ELK/ERG"/>
</dbReference>
<dbReference type="FunFam" id="2.60.120.10:FF:000009">
    <property type="entry name" value="Potassium voltage-gated channel subfamily H member 1"/>
    <property type="match status" value="1"/>
</dbReference>
<dbReference type="Gene3D" id="3.30.450.20">
    <property type="entry name" value="PAS domain"/>
    <property type="match status" value="1"/>
</dbReference>
<feature type="region of interest" description="Disordered" evidence="16">
    <location>
        <begin position="971"/>
        <end position="1005"/>
    </location>
</feature>
<dbReference type="SMART" id="SM00086">
    <property type="entry name" value="PAC"/>
    <property type="match status" value="1"/>
</dbReference>
<dbReference type="GO" id="GO:0005249">
    <property type="term" value="F:voltage-gated potassium channel activity"/>
    <property type="evidence" value="ECO:0007669"/>
    <property type="project" value="InterPro"/>
</dbReference>
<evidence type="ECO:0000256" key="11">
    <source>
        <dbReference type="ARBA" id="ARBA00023065"/>
    </source>
</evidence>
<evidence type="ECO:0000256" key="7">
    <source>
        <dbReference type="ARBA" id="ARBA00022860"/>
    </source>
</evidence>
<comment type="catalytic activity">
    <reaction evidence="15">
        <text>K(+)(in) = K(+)(out)</text>
        <dbReference type="Rhea" id="RHEA:29463"/>
        <dbReference type="ChEBI" id="CHEBI:29103"/>
    </reaction>
</comment>
<evidence type="ECO:0000256" key="1">
    <source>
        <dbReference type="ARBA" id="ARBA00004141"/>
    </source>
</evidence>
<keyword evidence="7" id="KW-0112">Calmodulin-binding</keyword>
<dbReference type="Pfam" id="PF00027">
    <property type="entry name" value="cNMP_binding"/>
    <property type="match status" value="1"/>
</dbReference>
<dbReference type="FunFam" id="1.10.287.70:FF:000035">
    <property type="entry name" value="Potassium voltage-gated channel, subfamily H (Eag-related), member 1"/>
    <property type="match status" value="1"/>
</dbReference>
<name>A0A3P8WYM4_CYNSE</name>
<dbReference type="SUPFAM" id="SSF81324">
    <property type="entry name" value="Voltage-gated potassium channels"/>
    <property type="match status" value="1"/>
</dbReference>
<keyword evidence="3" id="KW-0633">Potassium transport</keyword>
<dbReference type="NCBIfam" id="TIGR00229">
    <property type="entry name" value="sensory_box"/>
    <property type="match status" value="1"/>
</dbReference>
<dbReference type="PANTHER" id="PTHR10217">
    <property type="entry name" value="VOLTAGE AND LIGAND GATED POTASSIUM CHANNEL"/>
    <property type="match status" value="1"/>
</dbReference>
<evidence type="ECO:0000256" key="6">
    <source>
        <dbReference type="ARBA" id="ARBA00022826"/>
    </source>
</evidence>
<reference evidence="20" key="3">
    <citation type="submission" date="2025-09" db="UniProtKB">
        <authorList>
            <consortium name="Ensembl"/>
        </authorList>
    </citation>
    <scope>IDENTIFICATION</scope>
</reference>
<dbReference type="Ensembl" id="ENSCSET00000032270.1">
    <property type="protein sequence ID" value="ENSCSEP00000031859.1"/>
    <property type="gene ID" value="ENSCSEG00000020428.1"/>
</dbReference>
<dbReference type="SMART" id="SM00100">
    <property type="entry name" value="cNMP"/>
    <property type="match status" value="1"/>
</dbReference>
<keyword evidence="5 17" id="KW-0812">Transmembrane</keyword>
<dbReference type="Pfam" id="PF00520">
    <property type="entry name" value="Ion_trans"/>
    <property type="match status" value="1"/>
</dbReference>
<dbReference type="InterPro" id="IPR000595">
    <property type="entry name" value="cNMP-bd_dom"/>
</dbReference>
<feature type="domain" description="Cyclic nucleotide-binding" evidence="18">
    <location>
        <begin position="551"/>
        <end position="651"/>
    </location>
</feature>
<dbReference type="Gene3D" id="1.10.1200.260">
    <property type="match status" value="1"/>
</dbReference>
<keyword evidence="12 17" id="KW-0472">Membrane</keyword>
<evidence type="ECO:0000256" key="10">
    <source>
        <dbReference type="ARBA" id="ARBA00022989"/>
    </source>
</evidence>
<feature type="transmembrane region" description="Helical" evidence="17">
    <location>
        <begin position="217"/>
        <end position="236"/>
    </location>
</feature>
<keyword evidence="13" id="KW-0325">Glycoprotein</keyword>
<dbReference type="InterPro" id="IPR001610">
    <property type="entry name" value="PAC"/>
</dbReference>
<protein>
    <submittedName>
        <fullName evidence="20">Potassium voltage-gated channel, subfamily H (eag-related), member 5a</fullName>
    </submittedName>
</protein>
<evidence type="ECO:0000256" key="17">
    <source>
        <dbReference type="SAM" id="Phobius"/>
    </source>
</evidence>
<evidence type="ECO:0000313" key="21">
    <source>
        <dbReference type="Proteomes" id="UP000265120"/>
    </source>
</evidence>
<dbReference type="PRINTS" id="PR01464">
    <property type="entry name" value="EAGCHANNEL"/>
</dbReference>
<dbReference type="CDD" id="cd00038">
    <property type="entry name" value="CAP_ED"/>
    <property type="match status" value="1"/>
</dbReference>
<reference evidence="20 21" key="1">
    <citation type="journal article" date="2014" name="Nat. Genet.">
        <title>Whole-genome sequence of a flatfish provides insights into ZW sex chromosome evolution and adaptation to a benthic lifestyle.</title>
        <authorList>
            <person name="Chen S."/>
            <person name="Zhang G."/>
            <person name="Shao C."/>
            <person name="Huang Q."/>
            <person name="Liu G."/>
            <person name="Zhang P."/>
            <person name="Song W."/>
            <person name="An N."/>
            <person name="Chalopin D."/>
            <person name="Volff J.N."/>
            <person name="Hong Y."/>
            <person name="Li Q."/>
            <person name="Sha Z."/>
            <person name="Zhou H."/>
            <person name="Xie M."/>
            <person name="Yu Q."/>
            <person name="Liu Y."/>
            <person name="Xiang H."/>
            <person name="Wang N."/>
            <person name="Wu K."/>
            <person name="Yang C."/>
            <person name="Zhou Q."/>
            <person name="Liao X."/>
            <person name="Yang L."/>
            <person name="Hu Q."/>
            <person name="Zhang J."/>
            <person name="Meng L."/>
            <person name="Jin L."/>
            <person name="Tian Y."/>
            <person name="Lian J."/>
            <person name="Yang J."/>
            <person name="Miao G."/>
            <person name="Liu S."/>
            <person name="Liang Z."/>
            <person name="Yan F."/>
            <person name="Li Y."/>
            <person name="Sun B."/>
            <person name="Zhang H."/>
            <person name="Zhang J."/>
            <person name="Zhu Y."/>
            <person name="Du M."/>
            <person name="Zhao Y."/>
            <person name="Schartl M."/>
            <person name="Tang Q."/>
            <person name="Wang J."/>
        </authorList>
    </citation>
    <scope>NUCLEOTIDE SEQUENCE</scope>
</reference>
<dbReference type="GO" id="GO:0042391">
    <property type="term" value="P:regulation of membrane potential"/>
    <property type="evidence" value="ECO:0007669"/>
    <property type="project" value="TreeGrafter"/>
</dbReference>
<dbReference type="Proteomes" id="UP000265120">
    <property type="component" value="Chromosome 7"/>
</dbReference>
<dbReference type="OMA" id="PMNKTET"/>
<dbReference type="InterPro" id="IPR000700">
    <property type="entry name" value="PAS-assoc_C"/>
</dbReference>
<dbReference type="AlphaFoldDB" id="A0A3P8WYM4"/>
<dbReference type="FunFam" id="3.30.450.20:FF:000009">
    <property type="entry name" value="Potassium voltage-gated channel subfamily H member 1"/>
    <property type="match status" value="1"/>
</dbReference>
<evidence type="ECO:0000256" key="5">
    <source>
        <dbReference type="ARBA" id="ARBA00022692"/>
    </source>
</evidence>
<proteinExistence type="predicted"/>
<dbReference type="SUPFAM" id="SSF55785">
    <property type="entry name" value="PYP-like sensor domain (PAS domain)"/>
    <property type="match status" value="1"/>
</dbReference>
<dbReference type="Pfam" id="PF13426">
    <property type="entry name" value="PAS_9"/>
    <property type="match status" value="1"/>
</dbReference>
<dbReference type="InterPro" id="IPR000014">
    <property type="entry name" value="PAS"/>
</dbReference>
<evidence type="ECO:0000256" key="8">
    <source>
        <dbReference type="ARBA" id="ARBA00022882"/>
    </source>
</evidence>
<dbReference type="PROSITE" id="PS50113">
    <property type="entry name" value="PAC"/>
    <property type="match status" value="1"/>
</dbReference>
<evidence type="ECO:0000256" key="14">
    <source>
        <dbReference type="ARBA" id="ARBA00023303"/>
    </source>
</evidence>
<dbReference type="InterPro" id="IPR050818">
    <property type="entry name" value="KCNH_animal-type"/>
</dbReference>
<dbReference type="Gene3D" id="1.10.287.70">
    <property type="match status" value="1"/>
</dbReference>
<dbReference type="CDD" id="cd00130">
    <property type="entry name" value="PAS"/>
    <property type="match status" value="1"/>
</dbReference>
<keyword evidence="9" id="KW-0630">Potassium</keyword>
<dbReference type="GeneTree" id="ENSGT00940000156540"/>
<feature type="region of interest" description="Disordered" evidence="16">
    <location>
        <begin position="785"/>
        <end position="914"/>
    </location>
</feature>
<keyword evidence="21" id="KW-1185">Reference proteome</keyword>
<dbReference type="SUPFAM" id="SSF51206">
    <property type="entry name" value="cAMP-binding domain-like"/>
    <property type="match status" value="1"/>
</dbReference>
<evidence type="ECO:0000256" key="3">
    <source>
        <dbReference type="ARBA" id="ARBA00022538"/>
    </source>
</evidence>
<dbReference type="PROSITE" id="PS50042">
    <property type="entry name" value="CNMP_BINDING_3"/>
    <property type="match status" value="1"/>
</dbReference>
<dbReference type="InParanoid" id="A0A3P8WYM4"/>
<keyword evidence="8" id="KW-0851">Voltage-gated channel</keyword>
<sequence>MHGGKRGLVAPQNTFLENIVRRSSETSFLLGNAQIVEWPVVYSNDGFCKLSGYHRAEVMHRSSTCNFMYGDLTDKMTIDKIRQTFDNYESSFVEVLLYTKTRTPIWLYMQVAPIRNEKDKVVLFLCTFRDITLFKQPIEDETTRGWTKFARLTRALTNNRNLVQNVAPINKTEVSHKPSRLAEALQLGSDILPQYKQEAPKTPPHIILHYCTFKPTWDWVILILTFYTAIMVPYNVSFRTKQNNLAWLVVDSVVDVIFLVDIVLNFHTTFVGPAGEVISDAKLIRMNYLKTWFVIDLLSCLPYDIINAFEHVNEGLSSLFSSLKVIRLLRLGRVARKLDHYLEYGAAVLLLLVCVFGLVAHWLACIWYSIGDYEVIDETTNTIKTDSWLYQLAVSIGTPYRYNTSGTGQWEGGPSKDTLYISSLYFTMTSLTTIGFGNIAPTTDGEKIFSVAMMMVGSLLYATIFGNVTTIFQQMYTNTNRYHEMLNNVRDFLKLYQVPKGLSERVMDFIVSTWAMSKGIDTDKVLSICPKDMRADICVHLNRQVFNDHPAFRLASDGCLRSLAVEFQTTHCAPGDLIFHIGESVDTLCFVVSGSLEVIQDDEVIAILGKGDVFGDAFWKETTQARACANVRALTYCDLHVIRKEALLRVLEFYTAFANSFSRHLILTCNLRKRIIFRKIADVKREQERQKGDVTLSIPEDHPVRKLFQKFRQQRDTQTPGESHFYLDHNCVQVELQRGAGSRCSLTSLPQAFVPEQSCTEEMEESLSRSHAVNQLCQIVHSRSEGSAAGAEGSESSEVTSSRGARGWSRFRTATSAAPAPPAGEKKKQLQKPVEWSKGSPSSQQTSADSQSEESRRTGCKEGGNSAAEGSEETSALHKTDSCDSGITKSDLRIDRAGASRYSFERSPLDKSPASVKLPFVQPVSEQSLLQATLHEAKQELKGDIQILSGRLSALESRVNEILRLLSIKRRLSLPPTSSPRPRVRSQDTDTASRSVTPKDDDGPF</sequence>
<keyword evidence="10 17" id="KW-1133">Transmembrane helix</keyword>
<evidence type="ECO:0000256" key="15">
    <source>
        <dbReference type="ARBA" id="ARBA00034430"/>
    </source>
</evidence>
<dbReference type="Gene3D" id="2.60.120.10">
    <property type="entry name" value="Jelly Rolls"/>
    <property type="match status" value="1"/>
</dbReference>
<keyword evidence="4" id="KW-0597">Phosphoprotein</keyword>
<evidence type="ECO:0000256" key="12">
    <source>
        <dbReference type="ARBA" id="ARBA00023136"/>
    </source>
</evidence>
<dbReference type="InterPro" id="IPR005821">
    <property type="entry name" value="Ion_trans_dom"/>
</dbReference>
<dbReference type="InterPro" id="IPR014710">
    <property type="entry name" value="RmlC-like_jellyroll"/>
</dbReference>
<evidence type="ECO:0000259" key="18">
    <source>
        <dbReference type="PROSITE" id="PS50042"/>
    </source>
</evidence>
<reference evidence="20" key="2">
    <citation type="submission" date="2025-08" db="UniProtKB">
        <authorList>
            <consortium name="Ensembl"/>
        </authorList>
    </citation>
    <scope>IDENTIFICATION</scope>
</reference>
<keyword evidence="2" id="KW-0813">Transport</keyword>
<feature type="transmembrane region" description="Helical" evidence="17">
    <location>
        <begin position="419"/>
        <end position="439"/>
    </location>
</feature>
<dbReference type="FunFam" id="1.10.1200.260:FF:000003">
    <property type="entry name" value="Potassium voltage-gated channel subfamily H member 1"/>
    <property type="match status" value="1"/>
</dbReference>
<evidence type="ECO:0000256" key="13">
    <source>
        <dbReference type="ARBA" id="ARBA00023180"/>
    </source>
</evidence>
<feature type="transmembrane region" description="Helical" evidence="17">
    <location>
        <begin position="346"/>
        <end position="370"/>
    </location>
</feature>
<dbReference type="InterPro" id="IPR018490">
    <property type="entry name" value="cNMP-bd_dom_sf"/>
</dbReference>
<keyword evidence="6" id="KW-0631">Potassium channel</keyword>
<evidence type="ECO:0000256" key="16">
    <source>
        <dbReference type="SAM" id="MobiDB-lite"/>
    </source>
</evidence>
<comment type="subcellular location">
    <subcellularLocation>
        <location evidence="1">Membrane</location>
        <topology evidence="1">Multi-pass membrane protein</topology>
    </subcellularLocation>
</comment>
<evidence type="ECO:0000313" key="20">
    <source>
        <dbReference type="Ensembl" id="ENSCSEP00000031859.1"/>
    </source>
</evidence>
<keyword evidence="14" id="KW-0407">Ion channel</keyword>
<dbReference type="GO" id="GO:0008076">
    <property type="term" value="C:voltage-gated potassium channel complex"/>
    <property type="evidence" value="ECO:0007669"/>
    <property type="project" value="TreeGrafter"/>
</dbReference>
<dbReference type="STRING" id="244447.ENSCSEP00000031859"/>
<evidence type="ECO:0000256" key="2">
    <source>
        <dbReference type="ARBA" id="ARBA00022448"/>
    </source>
</evidence>
<feature type="compositionally biased region" description="Polar residues" evidence="16">
    <location>
        <begin position="839"/>
        <end position="850"/>
    </location>
</feature>
<feature type="compositionally biased region" description="Low complexity" evidence="16">
    <location>
        <begin position="785"/>
        <end position="805"/>
    </location>
</feature>
<dbReference type="PRINTS" id="PR01463">
    <property type="entry name" value="EAGCHANLFMLY"/>
</dbReference>
<organism evidence="20 21">
    <name type="scientific">Cynoglossus semilaevis</name>
    <name type="common">Tongue sole</name>
    <dbReference type="NCBI Taxonomy" id="244447"/>
    <lineage>
        <taxon>Eukaryota</taxon>
        <taxon>Metazoa</taxon>
        <taxon>Chordata</taxon>
        <taxon>Craniata</taxon>
        <taxon>Vertebrata</taxon>
        <taxon>Euteleostomi</taxon>
        <taxon>Actinopterygii</taxon>
        <taxon>Neopterygii</taxon>
        <taxon>Teleostei</taxon>
        <taxon>Neoteleostei</taxon>
        <taxon>Acanthomorphata</taxon>
        <taxon>Carangaria</taxon>
        <taxon>Pleuronectiformes</taxon>
        <taxon>Pleuronectoidei</taxon>
        <taxon>Cynoglossidae</taxon>
        <taxon>Cynoglossinae</taxon>
        <taxon>Cynoglossus</taxon>
    </lineage>
</organism>
<dbReference type="InterPro" id="IPR035965">
    <property type="entry name" value="PAS-like_dom_sf"/>
</dbReference>
<feature type="domain" description="PAC" evidence="19">
    <location>
        <begin position="91"/>
        <end position="143"/>
    </location>
</feature>
<feature type="transmembrane region" description="Helical" evidence="17">
    <location>
        <begin position="451"/>
        <end position="472"/>
    </location>
</feature>
<evidence type="ECO:0000259" key="19">
    <source>
        <dbReference type="PROSITE" id="PS50113"/>
    </source>
</evidence>